<dbReference type="InParanoid" id="A0A1Y1YHN2"/>
<feature type="binding site" evidence="1">
    <location>
        <position position="352"/>
    </location>
    <ligand>
        <name>Ca(2+)</name>
        <dbReference type="ChEBI" id="CHEBI:29108"/>
    </ligand>
</feature>
<dbReference type="GO" id="GO:0046872">
    <property type="term" value="F:metal ion binding"/>
    <property type="evidence" value="ECO:0007669"/>
    <property type="project" value="UniProtKB-UniRule"/>
</dbReference>
<organism evidence="4 5">
    <name type="scientific">Basidiobolus meristosporus CBS 931.73</name>
    <dbReference type="NCBI Taxonomy" id="1314790"/>
    <lineage>
        <taxon>Eukaryota</taxon>
        <taxon>Fungi</taxon>
        <taxon>Fungi incertae sedis</taxon>
        <taxon>Zoopagomycota</taxon>
        <taxon>Entomophthoromycotina</taxon>
        <taxon>Basidiobolomycetes</taxon>
        <taxon>Basidiobolales</taxon>
        <taxon>Basidiobolaceae</taxon>
        <taxon>Basidiobolus</taxon>
    </lineage>
</organism>
<dbReference type="EMBL" id="MCFE01000139">
    <property type="protein sequence ID" value="ORX97124.1"/>
    <property type="molecule type" value="Genomic_DNA"/>
</dbReference>
<dbReference type="GO" id="GO:0008240">
    <property type="term" value="F:tripeptidyl-peptidase activity"/>
    <property type="evidence" value="ECO:0007669"/>
    <property type="project" value="TreeGrafter"/>
</dbReference>
<feature type="signal peptide" evidence="2">
    <location>
        <begin position="1"/>
        <end position="20"/>
    </location>
</feature>
<dbReference type="Proteomes" id="UP000193498">
    <property type="component" value="Unassembled WGS sequence"/>
</dbReference>
<dbReference type="Gene3D" id="3.40.50.200">
    <property type="entry name" value="Peptidase S8/S53 domain"/>
    <property type="match status" value="1"/>
</dbReference>
<dbReference type="SUPFAM" id="SSF52743">
    <property type="entry name" value="Subtilisin-like"/>
    <property type="match status" value="1"/>
</dbReference>
<name>A0A1Y1YHN2_9FUNG</name>
<keyword evidence="1" id="KW-0106">Calcium</keyword>
<comment type="caution">
    <text evidence="4">The sequence shown here is derived from an EMBL/GenBank/DDBJ whole genome shotgun (WGS) entry which is preliminary data.</text>
</comment>
<dbReference type="InterPro" id="IPR050819">
    <property type="entry name" value="Tripeptidyl-peptidase_I"/>
</dbReference>
<evidence type="ECO:0000256" key="2">
    <source>
        <dbReference type="SAM" id="SignalP"/>
    </source>
</evidence>
<dbReference type="PANTHER" id="PTHR14218:SF15">
    <property type="entry name" value="TRIPEPTIDYL-PEPTIDASE 1"/>
    <property type="match status" value="1"/>
</dbReference>
<feature type="binding site" evidence="1">
    <location>
        <position position="373"/>
    </location>
    <ligand>
        <name>Ca(2+)</name>
        <dbReference type="ChEBI" id="CHEBI:29108"/>
    </ligand>
</feature>
<dbReference type="PANTHER" id="PTHR14218">
    <property type="entry name" value="PROTEASE S8 TRIPEPTIDYL PEPTIDASE I CLN2"/>
    <property type="match status" value="1"/>
</dbReference>
<protein>
    <submittedName>
        <fullName evidence="4">Subtilisin-like protein</fullName>
    </submittedName>
</protein>
<dbReference type="InterPro" id="IPR036852">
    <property type="entry name" value="Peptidase_S8/S53_dom_sf"/>
</dbReference>
<dbReference type="STRING" id="1314790.A0A1Y1YHN2"/>
<sequence>MVSAALASFLFLIGLQCAITLPTAELPQQLAKRQIPPTCNGQVTPACIQALYGVPSSRAKDAKNTIVVAGFLNEFANKADLAIFLRDMRPDLTPAPTFTEMFIDGGRNDQNVPSIEGNLGVQYTVGLASGVPVTYYSVGRNDATGLLNLAHALLQQAEPPSVLVITHTFDESGIAPNEANNLCNAFMQLTARGTSIITASGDGGVAGAVPKETCTAFVPTFPSTCPYVTSVGGTRGVAEAGATHSTGGFSNIFQRPQYQAAAVSSYLQSISGQYQGRFSPMGRAIPDVSAQSQDIVIVHKGALVQVDGTSASALIFGSVIALLNDELITHGKPKLGFLNPLLYSKANTALNDITTGNNPGCGTNGFSARQGWDPVTGLGTPNYYHLKASIGL</sequence>
<keyword evidence="5" id="KW-1185">Reference proteome</keyword>
<evidence type="ECO:0000313" key="5">
    <source>
        <dbReference type="Proteomes" id="UP000193498"/>
    </source>
</evidence>
<dbReference type="GO" id="GO:0006508">
    <property type="term" value="P:proteolysis"/>
    <property type="evidence" value="ECO:0007669"/>
    <property type="project" value="InterPro"/>
</dbReference>
<feature type="binding site" evidence="1">
    <location>
        <position position="371"/>
    </location>
    <ligand>
        <name>Ca(2+)</name>
        <dbReference type="ChEBI" id="CHEBI:29108"/>
    </ligand>
</feature>
<feature type="chain" id="PRO_5013028136" evidence="2">
    <location>
        <begin position="21"/>
        <end position="392"/>
    </location>
</feature>
<gene>
    <name evidence="4" type="ORF">K493DRAFT_216393</name>
</gene>
<evidence type="ECO:0000256" key="1">
    <source>
        <dbReference type="PROSITE-ProRule" id="PRU01032"/>
    </source>
</evidence>
<feature type="domain" description="Peptidase S53" evidence="3">
    <location>
        <begin position="42"/>
        <end position="392"/>
    </location>
</feature>
<evidence type="ECO:0000259" key="3">
    <source>
        <dbReference type="PROSITE" id="PS51695"/>
    </source>
</evidence>
<evidence type="ECO:0000313" key="4">
    <source>
        <dbReference type="EMBL" id="ORX97124.1"/>
    </source>
</evidence>
<dbReference type="InterPro" id="IPR030400">
    <property type="entry name" value="Sedolisin_dom"/>
</dbReference>
<dbReference type="AlphaFoldDB" id="A0A1Y1YHN2"/>
<keyword evidence="2" id="KW-0732">Signal</keyword>
<accession>A0A1Y1YHN2</accession>
<feature type="binding site" evidence="1">
    <location>
        <position position="353"/>
    </location>
    <ligand>
        <name>Ca(2+)</name>
        <dbReference type="ChEBI" id="CHEBI:29108"/>
    </ligand>
</feature>
<proteinExistence type="predicted"/>
<reference evidence="4 5" key="1">
    <citation type="submission" date="2016-07" db="EMBL/GenBank/DDBJ databases">
        <title>Pervasive Adenine N6-methylation of Active Genes in Fungi.</title>
        <authorList>
            <consortium name="DOE Joint Genome Institute"/>
            <person name="Mondo S.J."/>
            <person name="Dannebaum R.O."/>
            <person name="Kuo R.C."/>
            <person name="Labutti K."/>
            <person name="Haridas S."/>
            <person name="Kuo A."/>
            <person name="Salamov A."/>
            <person name="Ahrendt S.R."/>
            <person name="Lipzen A."/>
            <person name="Sullivan W."/>
            <person name="Andreopoulos W.B."/>
            <person name="Clum A."/>
            <person name="Lindquist E."/>
            <person name="Daum C."/>
            <person name="Ramamoorthy G.K."/>
            <person name="Gryganskyi A."/>
            <person name="Culley D."/>
            <person name="Magnuson J.K."/>
            <person name="James T.Y."/>
            <person name="O'Malley M.A."/>
            <person name="Stajich J.E."/>
            <person name="Spatafora J.W."/>
            <person name="Visel A."/>
            <person name="Grigoriev I.V."/>
        </authorList>
    </citation>
    <scope>NUCLEOTIDE SEQUENCE [LARGE SCALE GENOMIC DNA]</scope>
    <source>
        <strain evidence="4 5">CBS 931.73</strain>
    </source>
</reference>
<comment type="caution">
    <text evidence="1">Lacks conserved residue(s) required for the propagation of feature annotation.</text>
</comment>
<dbReference type="OrthoDB" id="409122at2759"/>
<dbReference type="GO" id="GO:0004252">
    <property type="term" value="F:serine-type endopeptidase activity"/>
    <property type="evidence" value="ECO:0007669"/>
    <property type="project" value="InterPro"/>
</dbReference>
<dbReference type="CDD" id="cd04056">
    <property type="entry name" value="Peptidases_S53"/>
    <property type="match status" value="1"/>
</dbReference>
<comment type="cofactor">
    <cofactor evidence="1">
        <name>Ca(2+)</name>
        <dbReference type="ChEBI" id="CHEBI:29108"/>
    </cofactor>
    <text evidence="1">Binds 1 Ca(2+) ion per subunit.</text>
</comment>
<dbReference type="PROSITE" id="PS51695">
    <property type="entry name" value="SEDOLISIN"/>
    <property type="match status" value="1"/>
</dbReference>
<keyword evidence="1" id="KW-0479">Metal-binding</keyword>